<keyword evidence="1" id="KW-0472">Membrane</keyword>
<evidence type="ECO:0000256" key="1">
    <source>
        <dbReference type="SAM" id="Phobius"/>
    </source>
</evidence>
<reference evidence="2 3" key="1">
    <citation type="submission" date="2019-02" db="EMBL/GenBank/DDBJ databases">
        <title>Deep-cultivation of Planctomycetes and their phenomic and genomic characterization uncovers novel biology.</title>
        <authorList>
            <person name="Wiegand S."/>
            <person name="Jogler M."/>
            <person name="Boedeker C."/>
            <person name="Pinto D."/>
            <person name="Vollmers J."/>
            <person name="Rivas-Marin E."/>
            <person name="Kohn T."/>
            <person name="Peeters S.H."/>
            <person name="Heuer A."/>
            <person name="Rast P."/>
            <person name="Oberbeckmann S."/>
            <person name="Bunk B."/>
            <person name="Jeske O."/>
            <person name="Meyerdierks A."/>
            <person name="Storesund J.E."/>
            <person name="Kallscheuer N."/>
            <person name="Luecker S."/>
            <person name="Lage O.M."/>
            <person name="Pohl T."/>
            <person name="Merkel B.J."/>
            <person name="Hornburger P."/>
            <person name="Mueller R.-W."/>
            <person name="Bruemmer F."/>
            <person name="Labrenz M."/>
            <person name="Spormann A.M."/>
            <person name="Op Den Camp H."/>
            <person name="Overmann J."/>
            <person name="Amann R."/>
            <person name="Jetten M.S.M."/>
            <person name="Mascher T."/>
            <person name="Medema M.H."/>
            <person name="Devos D.P."/>
            <person name="Kaster A.-K."/>
            <person name="Ovreas L."/>
            <person name="Rohde M."/>
            <person name="Galperin M.Y."/>
            <person name="Jogler C."/>
        </authorList>
    </citation>
    <scope>NUCLEOTIDE SEQUENCE [LARGE SCALE GENOMIC DNA]</scope>
    <source>
        <strain evidence="2 3">Pla123a</strain>
    </source>
</reference>
<protein>
    <submittedName>
        <fullName evidence="2">Uncharacterized protein</fullName>
    </submittedName>
</protein>
<comment type="caution">
    <text evidence="2">The sequence shown here is derived from an EMBL/GenBank/DDBJ whole genome shotgun (WGS) entry which is preliminary data.</text>
</comment>
<feature type="transmembrane region" description="Helical" evidence="1">
    <location>
        <begin position="122"/>
        <end position="141"/>
    </location>
</feature>
<dbReference type="RefSeq" id="WP_146583877.1">
    <property type="nucleotide sequence ID" value="NZ_SJPO01000001.1"/>
</dbReference>
<evidence type="ECO:0000313" key="3">
    <source>
        <dbReference type="Proteomes" id="UP000318478"/>
    </source>
</evidence>
<accession>A0A5C5ZE76</accession>
<feature type="transmembrane region" description="Helical" evidence="1">
    <location>
        <begin position="89"/>
        <end position="110"/>
    </location>
</feature>
<proteinExistence type="predicted"/>
<keyword evidence="1" id="KW-1133">Transmembrane helix</keyword>
<dbReference type="Proteomes" id="UP000318478">
    <property type="component" value="Unassembled WGS sequence"/>
</dbReference>
<keyword evidence="1" id="KW-0812">Transmembrane</keyword>
<dbReference type="EMBL" id="SJPO01000001">
    <property type="protein sequence ID" value="TWT85622.1"/>
    <property type="molecule type" value="Genomic_DNA"/>
</dbReference>
<organism evidence="2 3">
    <name type="scientific">Posidoniimonas polymericola</name>
    <dbReference type="NCBI Taxonomy" id="2528002"/>
    <lineage>
        <taxon>Bacteria</taxon>
        <taxon>Pseudomonadati</taxon>
        <taxon>Planctomycetota</taxon>
        <taxon>Planctomycetia</taxon>
        <taxon>Pirellulales</taxon>
        <taxon>Lacipirellulaceae</taxon>
        <taxon>Posidoniimonas</taxon>
    </lineage>
</organism>
<evidence type="ECO:0000313" key="2">
    <source>
        <dbReference type="EMBL" id="TWT85622.1"/>
    </source>
</evidence>
<gene>
    <name evidence="2" type="ORF">Pla123a_04290</name>
</gene>
<keyword evidence="3" id="KW-1185">Reference proteome</keyword>
<name>A0A5C5ZE76_9BACT</name>
<dbReference type="OrthoDB" id="187787at2"/>
<dbReference type="AlphaFoldDB" id="A0A5C5ZE76"/>
<sequence length="187" mass="21042">MNENPYASPTAEEQPDVLPSKDIKDDRLLVTPPMCSLPPRCVYCNAAAGDSRPTAGYWWFSWSGLRRAKVQWFTCQAHKRQLNRQAWPGLAIGIAYPAIFLASALHDYILGEEDWLERVPKVFMPVFILTMVIASLLSLWLTKGYLKLPKVVRVKNGSAYLKHAGRPFLDSLTDGAEGFRVVHKLPS</sequence>